<dbReference type="EnsemblMetazoa" id="tetur08g07750.1">
    <property type="protein sequence ID" value="tetur08g07750.1"/>
    <property type="gene ID" value="tetur08g07750"/>
</dbReference>
<protein>
    <submittedName>
        <fullName evidence="1">Uncharacterized protein</fullName>
    </submittedName>
</protein>
<reference evidence="1" key="2">
    <citation type="submission" date="2015-06" db="UniProtKB">
        <authorList>
            <consortium name="EnsemblMetazoa"/>
        </authorList>
    </citation>
    <scope>IDENTIFICATION</scope>
</reference>
<evidence type="ECO:0000313" key="2">
    <source>
        <dbReference type="Proteomes" id="UP000015104"/>
    </source>
</evidence>
<evidence type="ECO:0000313" key="1">
    <source>
        <dbReference type="EnsemblMetazoa" id="tetur08g07750.1"/>
    </source>
</evidence>
<keyword evidence="2" id="KW-1185">Reference proteome</keyword>
<name>T1KCI6_TETUR</name>
<dbReference type="EMBL" id="CAEY01001960">
    <property type="status" value="NOT_ANNOTATED_CDS"/>
    <property type="molecule type" value="Genomic_DNA"/>
</dbReference>
<dbReference type="HOGENOM" id="CLU_3415423_0_0_1"/>
<dbReference type="Proteomes" id="UP000015104">
    <property type="component" value="Unassembled WGS sequence"/>
</dbReference>
<sequence length="27" mass="3229">MNCFPIWLAKIELLVKIQGWPYISEHV</sequence>
<proteinExistence type="predicted"/>
<reference evidence="2" key="1">
    <citation type="submission" date="2011-08" db="EMBL/GenBank/DDBJ databases">
        <authorList>
            <person name="Rombauts S."/>
        </authorList>
    </citation>
    <scope>NUCLEOTIDE SEQUENCE</scope>
    <source>
        <strain evidence="2">London</strain>
    </source>
</reference>
<dbReference type="AlphaFoldDB" id="T1KCI6"/>
<accession>T1KCI6</accession>
<organism evidence="1 2">
    <name type="scientific">Tetranychus urticae</name>
    <name type="common">Two-spotted spider mite</name>
    <dbReference type="NCBI Taxonomy" id="32264"/>
    <lineage>
        <taxon>Eukaryota</taxon>
        <taxon>Metazoa</taxon>
        <taxon>Ecdysozoa</taxon>
        <taxon>Arthropoda</taxon>
        <taxon>Chelicerata</taxon>
        <taxon>Arachnida</taxon>
        <taxon>Acari</taxon>
        <taxon>Acariformes</taxon>
        <taxon>Trombidiformes</taxon>
        <taxon>Prostigmata</taxon>
        <taxon>Eleutherengona</taxon>
        <taxon>Raphignathae</taxon>
        <taxon>Tetranychoidea</taxon>
        <taxon>Tetranychidae</taxon>
        <taxon>Tetranychus</taxon>
    </lineage>
</organism>